<feature type="binding site" evidence="2">
    <location>
        <position position="181"/>
    </location>
    <ligand>
        <name>Cu cation</name>
        <dbReference type="ChEBI" id="CHEBI:23378"/>
    </ligand>
</feature>
<dbReference type="CDD" id="cd02968">
    <property type="entry name" value="SCO"/>
    <property type="match status" value="1"/>
</dbReference>
<organism evidence="5 6">
    <name type="scientific">Nocardioides mesophilus</name>
    <dbReference type="NCBI Taxonomy" id="433659"/>
    <lineage>
        <taxon>Bacteria</taxon>
        <taxon>Bacillati</taxon>
        <taxon>Actinomycetota</taxon>
        <taxon>Actinomycetes</taxon>
        <taxon>Propionibacteriales</taxon>
        <taxon>Nocardioidaceae</taxon>
        <taxon>Nocardioides</taxon>
    </lineage>
</organism>
<keyword evidence="2" id="KW-0479">Metal-binding</keyword>
<dbReference type="InterPro" id="IPR003782">
    <property type="entry name" value="SCO1/SenC"/>
</dbReference>
<gene>
    <name evidence="5" type="ORF">H9L09_00690</name>
</gene>
<dbReference type="Pfam" id="PF02630">
    <property type="entry name" value="SCO1-SenC"/>
    <property type="match status" value="1"/>
</dbReference>
<dbReference type="EMBL" id="CP060713">
    <property type="protein sequence ID" value="QNN53055.1"/>
    <property type="molecule type" value="Genomic_DNA"/>
</dbReference>
<evidence type="ECO:0000256" key="1">
    <source>
        <dbReference type="ARBA" id="ARBA00010996"/>
    </source>
</evidence>
<dbReference type="Gene3D" id="3.40.30.10">
    <property type="entry name" value="Glutaredoxin"/>
    <property type="match status" value="1"/>
</dbReference>
<dbReference type="InterPro" id="IPR036249">
    <property type="entry name" value="Thioredoxin-like_sf"/>
</dbReference>
<evidence type="ECO:0000256" key="4">
    <source>
        <dbReference type="SAM" id="SignalP"/>
    </source>
</evidence>
<comment type="similarity">
    <text evidence="1">Belongs to the SCO1/2 family.</text>
</comment>
<dbReference type="PANTHER" id="PTHR12151:SF25">
    <property type="entry name" value="LINALOOL DEHYDRATASE_ISOMERASE DOMAIN-CONTAINING PROTEIN"/>
    <property type="match status" value="1"/>
</dbReference>
<feature type="signal peptide" evidence="4">
    <location>
        <begin position="1"/>
        <end position="26"/>
    </location>
</feature>
<dbReference type="AlphaFoldDB" id="A0A7G9RBT0"/>
<feature type="binding site" evidence="2">
    <location>
        <position position="95"/>
    </location>
    <ligand>
        <name>Cu cation</name>
        <dbReference type="ChEBI" id="CHEBI:23378"/>
    </ligand>
</feature>
<feature type="binding site" evidence="2">
    <location>
        <position position="91"/>
    </location>
    <ligand>
        <name>Cu cation</name>
        <dbReference type="ChEBI" id="CHEBI:23378"/>
    </ligand>
</feature>
<feature type="disulfide bond" description="Redox-active" evidence="3">
    <location>
        <begin position="91"/>
        <end position="95"/>
    </location>
</feature>
<proteinExistence type="inferred from homology"/>
<keyword evidence="3" id="KW-1015">Disulfide bond</keyword>
<name>A0A7G9RBT0_9ACTN</name>
<dbReference type="SUPFAM" id="SSF52833">
    <property type="entry name" value="Thioredoxin-like"/>
    <property type="match status" value="1"/>
</dbReference>
<evidence type="ECO:0000256" key="3">
    <source>
        <dbReference type="PIRSR" id="PIRSR603782-2"/>
    </source>
</evidence>
<dbReference type="PANTHER" id="PTHR12151">
    <property type="entry name" value="ELECTRON TRANSPORT PROTIN SCO1/SENC FAMILY MEMBER"/>
    <property type="match status" value="1"/>
</dbReference>
<accession>A0A7G9RBT0</accession>
<keyword evidence="4" id="KW-0732">Signal</keyword>
<reference evidence="5 6" key="1">
    <citation type="submission" date="2020-08" db="EMBL/GenBank/DDBJ databases">
        <title>Genome sequence of Nocardioides mesophilus KACC 16243T.</title>
        <authorList>
            <person name="Hyun D.-W."/>
            <person name="Bae J.-W."/>
        </authorList>
    </citation>
    <scope>NUCLEOTIDE SEQUENCE [LARGE SCALE GENOMIC DNA]</scope>
    <source>
        <strain evidence="5 6">KACC 16243</strain>
    </source>
</reference>
<feature type="chain" id="PRO_5028964976" evidence="4">
    <location>
        <begin position="27"/>
        <end position="230"/>
    </location>
</feature>
<dbReference type="GO" id="GO:0046872">
    <property type="term" value="F:metal ion binding"/>
    <property type="evidence" value="ECO:0007669"/>
    <property type="project" value="UniProtKB-KW"/>
</dbReference>
<evidence type="ECO:0000313" key="5">
    <source>
        <dbReference type="EMBL" id="QNN53055.1"/>
    </source>
</evidence>
<dbReference type="RefSeq" id="WP_187578897.1">
    <property type="nucleotide sequence ID" value="NZ_CP060713.1"/>
</dbReference>
<sequence>MRRRDRRLRAAGALVVLGAVALGGCAAEPDSGGAPVAGVSISEDDGLNGIVLPQAYDVPPVELTATDGAPYSLAADPDRPLTLVFFGYTHCPDICQLVMADIASALTRLDEQQRAQIGMQFVTTDPARDDRATLRAYLDRFDPSFGGLTGPLEKIVKLGTAMGVPVAKGARLPSGGYEVDHGTNVIGVAPDGTAPVVWTQGTGPELMAEDLRTILDGGVPVPPEQTGGTS</sequence>
<dbReference type="KEGG" id="nmes:H9L09_00690"/>
<keyword evidence="2" id="KW-0186">Copper</keyword>
<dbReference type="PROSITE" id="PS51257">
    <property type="entry name" value="PROKAR_LIPOPROTEIN"/>
    <property type="match status" value="1"/>
</dbReference>
<protein>
    <submittedName>
        <fullName evidence="5">SCO family protein</fullName>
    </submittedName>
</protein>
<evidence type="ECO:0000313" key="6">
    <source>
        <dbReference type="Proteomes" id="UP000515947"/>
    </source>
</evidence>
<evidence type="ECO:0000256" key="2">
    <source>
        <dbReference type="PIRSR" id="PIRSR603782-1"/>
    </source>
</evidence>
<keyword evidence="6" id="KW-1185">Reference proteome</keyword>
<dbReference type="Proteomes" id="UP000515947">
    <property type="component" value="Chromosome"/>
</dbReference>